<evidence type="ECO:0000313" key="2">
    <source>
        <dbReference type="Proteomes" id="UP001374535"/>
    </source>
</evidence>
<reference evidence="1 2" key="1">
    <citation type="journal article" date="2023" name="Life. Sci Alliance">
        <title>Evolutionary insights into 3D genome organization and epigenetic landscape of Vigna mungo.</title>
        <authorList>
            <person name="Junaid A."/>
            <person name="Singh B."/>
            <person name="Bhatia S."/>
        </authorList>
    </citation>
    <scope>NUCLEOTIDE SEQUENCE [LARGE SCALE GENOMIC DNA]</scope>
    <source>
        <strain evidence="1">Urdbean</strain>
    </source>
</reference>
<evidence type="ECO:0000313" key="1">
    <source>
        <dbReference type="EMBL" id="WVZ00693.1"/>
    </source>
</evidence>
<name>A0AAQ3RPS6_VIGMU</name>
<accession>A0AAQ3RPS6</accession>
<organism evidence="1 2">
    <name type="scientific">Vigna mungo</name>
    <name type="common">Black gram</name>
    <name type="synonym">Phaseolus mungo</name>
    <dbReference type="NCBI Taxonomy" id="3915"/>
    <lineage>
        <taxon>Eukaryota</taxon>
        <taxon>Viridiplantae</taxon>
        <taxon>Streptophyta</taxon>
        <taxon>Embryophyta</taxon>
        <taxon>Tracheophyta</taxon>
        <taxon>Spermatophyta</taxon>
        <taxon>Magnoliopsida</taxon>
        <taxon>eudicotyledons</taxon>
        <taxon>Gunneridae</taxon>
        <taxon>Pentapetalae</taxon>
        <taxon>rosids</taxon>
        <taxon>fabids</taxon>
        <taxon>Fabales</taxon>
        <taxon>Fabaceae</taxon>
        <taxon>Papilionoideae</taxon>
        <taxon>50 kb inversion clade</taxon>
        <taxon>NPAAA clade</taxon>
        <taxon>indigoferoid/millettioid clade</taxon>
        <taxon>Phaseoleae</taxon>
        <taxon>Vigna</taxon>
    </lineage>
</organism>
<sequence length="143" mass="17111">EFVVVPHWLEVFLSTKFFTKCEEHSEHIKRECNMFCFDCSSNKPLCLYCVRSYHENHRTIQIRRSSYRSVLRVKDIKDELDTSGIQSYLIKKFDVIFVNKRSFDVHRNKATSKNCRHTFLCNICRRNISNSTSFCSLEYKVSY</sequence>
<dbReference type="AlphaFoldDB" id="A0AAQ3RPS6"/>
<feature type="non-terminal residue" evidence="1">
    <location>
        <position position="143"/>
    </location>
</feature>
<dbReference type="Pfam" id="PF04640">
    <property type="entry name" value="PLATZ"/>
    <property type="match status" value="1"/>
</dbReference>
<dbReference type="PANTHER" id="PTHR31065">
    <property type="entry name" value="PLATZ TRANSCRIPTION FACTOR FAMILY PROTEIN"/>
    <property type="match status" value="1"/>
</dbReference>
<protein>
    <submittedName>
        <fullName evidence="1">Uncharacterized protein</fullName>
    </submittedName>
</protein>
<dbReference type="PANTHER" id="PTHR31065:SF56">
    <property type="entry name" value="OS11G0428700 PROTEIN"/>
    <property type="match status" value="1"/>
</dbReference>
<keyword evidence="2" id="KW-1185">Reference proteome</keyword>
<proteinExistence type="predicted"/>
<dbReference type="Proteomes" id="UP001374535">
    <property type="component" value="Chromosome 8"/>
</dbReference>
<dbReference type="InterPro" id="IPR006734">
    <property type="entry name" value="PLATZ"/>
</dbReference>
<dbReference type="EMBL" id="CP144693">
    <property type="protein sequence ID" value="WVZ00693.1"/>
    <property type="molecule type" value="Genomic_DNA"/>
</dbReference>
<gene>
    <name evidence="1" type="ORF">V8G54_026762</name>
</gene>
<dbReference type="SUPFAM" id="SSF57845">
    <property type="entry name" value="B-box zinc-binding domain"/>
    <property type="match status" value="1"/>
</dbReference>